<evidence type="ECO:0000313" key="2">
    <source>
        <dbReference type="EMBL" id="TDW96412.1"/>
    </source>
</evidence>
<dbReference type="EMBL" id="SODV01000002">
    <property type="protein sequence ID" value="TDW96412.1"/>
    <property type="molecule type" value="Genomic_DNA"/>
</dbReference>
<sequence length="220" mass="23765">MKTLITLLLLTAGSAAARAQTPRLVDEHVPLGAGGHVKLDIQIVDSIQVVTWDKNEVWVKGSIDVNDNKENDKYVVTFDKSPDKVEVKTRLEKIEENKGCNCNCNNVQAAFTVYVPAGTDVSIETINGNITITGQTGAVRAHSISGFVDMAVNPAQKADLKFRTISGNMYSNLNLEVQDKHYLHQVGGNVVTTLNGGGGKSIDLETISGDIFLRKAKEGL</sequence>
<dbReference type="RefSeq" id="WP_133996803.1">
    <property type="nucleotide sequence ID" value="NZ_SODV01000002.1"/>
</dbReference>
<organism evidence="2 3">
    <name type="scientific">Dinghuibacter silviterrae</name>
    <dbReference type="NCBI Taxonomy" id="1539049"/>
    <lineage>
        <taxon>Bacteria</taxon>
        <taxon>Pseudomonadati</taxon>
        <taxon>Bacteroidota</taxon>
        <taxon>Chitinophagia</taxon>
        <taxon>Chitinophagales</taxon>
        <taxon>Chitinophagaceae</taxon>
        <taxon>Dinghuibacter</taxon>
    </lineage>
</organism>
<feature type="chain" id="PRO_5020891618" description="Adhesin" evidence="1">
    <location>
        <begin position="20"/>
        <end position="220"/>
    </location>
</feature>
<keyword evidence="1" id="KW-0732">Signal</keyword>
<feature type="signal peptide" evidence="1">
    <location>
        <begin position="1"/>
        <end position="19"/>
    </location>
</feature>
<reference evidence="2 3" key="1">
    <citation type="submission" date="2019-03" db="EMBL/GenBank/DDBJ databases">
        <title>Genomic Encyclopedia of Type Strains, Phase IV (KMG-IV): sequencing the most valuable type-strain genomes for metagenomic binning, comparative biology and taxonomic classification.</title>
        <authorList>
            <person name="Goeker M."/>
        </authorList>
    </citation>
    <scope>NUCLEOTIDE SEQUENCE [LARGE SCALE GENOMIC DNA]</scope>
    <source>
        <strain evidence="2 3">DSM 100059</strain>
    </source>
</reference>
<dbReference type="OrthoDB" id="1115882at2"/>
<evidence type="ECO:0008006" key="4">
    <source>
        <dbReference type="Google" id="ProtNLM"/>
    </source>
</evidence>
<name>A0A4V3GKP0_9BACT</name>
<keyword evidence="3" id="KW-1185">Reference proteome</keyword>
<comment type="caution">
    <text evidence="2">The sequence shown here is derived from an EMBL/GenBank/DDBJ whole genome shotgun (WGS) entry which is preliminary data.</text>
</comment>
<evidence type="ECO:0000256" key="1">
    <source>
        <dbReference type="SAM" id="SignalP"/>
    </source>
</evidence>
<gene>
    <name evidence="2" type="ORF">EDB95_4242</name>
</gene>
<evidence type="ECO:0000313" key="3">
    <source>
        <dbReference type="Proteomes" id="UP000294498"/>
    </source>
</evidence>
<dbReference type="Proteomes" id="UP000294498">
    <property type="component" value="Unassembled WGS sequence"/>
</dbReference>
<accession>A0A4V3GKP0</accession>
<dbReference type="AlphaFoldDB" id="A0A4V3GKP0"/>
<protein>
    <recommendedName>
        <fullName evidence="4">Adhesin</fullName>
    </recommendedName>
</protein>
<proteinExistence type="predicted"/>